<keyword evidence="1" id="KW-0812">Transmembrane</keyword>
<feature type="transmembrane region" description="Helical" evidence="1">
    <location>
        <begin position="41"/>
        <end position="61"/>
    </location>
</feature>
<evidence type="ECO:0000313" key="2">
    <source>
        <dbReference type="EMBL" id="MEX6689702.1"/>
    </source>
</evidence>
<keyword evidence="1" id="KW-0472">Membrane</keyword>
<keyword evidence="3" id="KW-1185">Reference proteome</keyword>
<evidence type="ECO:0000313" key="3">
    <source>
        <dbReference type="Proteomes" id="UP001560573"/>
    </source>
</evidence>
<evidence type="ECO:0008006" key="4">
    <source>
        <dbReference type="Google" id="ProtNLM"/>
    </source>
</evidence>
<gene>
    <name evidence="2" type="ORF">QTN47_19510</name>
</gene>
<dbReference type="EMBL" id="JAULBC010000007">
    <property type="protein sequence ID" value="MEX6689702.1"/>
    <property type="molecule type" value="Genomic_DNA"/>
</dbReference>
<protein>
    <recommendedName>
        <fullName evidence="4">DUF4760 domain-containing protein</fullName>
    </recommendedName>
</protein>
<keyword evidence="1" id="KW-1133">Transmembrane helix</keyword>
<comment type="caution">
    <text evidence="2">The sequence shown here is derived from an EMBL/GenBank/DDBJ whole genome shotgun (WGS) entry which is preliminary data.</text>
</comment>
<organism evidence="2 3">
    <name type="scientific">Danxiaibacter flavus</name>
    <dbReference type="NCBI Taxonomy" id="3049108"/>
    <lineage>
        <taxon>Bacteria</taxon>
        <taxon>Pseudomonadati</taxon>
        <taxon>Bacteroidota</taxon>
        <taxon>Chitinophagia</taxon>
        <taxon>Chitinophagales</taxon>
        <taxon>Chitinophagaceae</taxon>
        <taxon>Danxiaibacter</taxon>
    </lineage>
</organism>
<sequence>MTRKQLKRTIIAVITLYAIALFGGLIIYFRDETEKKINYQVFKDLIPLIIAIPAAYLGFCFQRRSSFLQSLRLLWTNIIGSVNAAIQYTNFTETTDKQYCEILLQLSRCIDEVRGVYKNLGEKKNEIGYYPFECLKEIHKLVSELGYGKLDATKSKDARERIKHCWKDLKVSFLSEFDRSEPTVFNSPFV</sequence>
<dbReference type="RefSeq" id="WP_369331111.1">
    <property type="nucleotide sequence ID" value="NZ_JAULBC010000007.1"/>
</dbReference>
<proteinExistence type="predicted"/>
<accession>A0ABV3ZIJ9</accession>
<feature type="transmembrane region" description="Helical" evidence="1">
    <location>
        <begin position="9"/>
        <end position="29"/>
    </location>
</feature>
<evidence type="ECO:0000256" key="1">
    <source>
        <dbReference type="SAM" id="Phobius"/>
    </source>
</evidence>
<dbReference type="Proteomes" id="UP001560573">
    <property type="component" value="Unassembled WGS sequence"/>
</dbReference>
<name>A0ABV3ZIJ9_9BACT</name>
<reference evidence="2 3" key="1">
    <citation type="submission" date="2023-07" db="EMBL/GenBank/DDBJ databases">
        <authorList>
            <person name="Lian W.-H."/>
        </authorList>
    </citation>
    <scope>NUCLEOTIDE SEQUENCE [LARGE SCALE GENOMIC DNA]</scope>
    <source>
        <strain evidence="2 3">SYSU DXS3180</strain>
    </source>
</reference>